<evidence type="ECO:0000313" key="1">
    <source>
        <dbReference type="EMBL" id="GCE18966.1"/>
    </source>
</evidence>
<dbReference type="EMBL" id="BIFS01000001">
    <property type="protein sequence ID" value="GCE18966.1"/>
    <property type="molecule type" value="Genomic_DNA"/>
</dbReference>
<sequence>MKKKEDIHDYCTAGDAAQVLSEKLGRPILPNYICKMAKSRKRVIRTVRIGRNLLYHRFDIADSLIKKKNTLHVEQVTASTVSL</sequence>
<dbReference type="RefSeq" id="WP_126550638.1">
    <property type="nucleotide sequence ID" value="NZ_BIFS01000001.1"/>
</dbReference>
<name>A0A402AIN6_9CHLR</name>
<reference evidence="2" key="1">
    <citation type="submission" date="2018-12" db="EMBL/GenBank/DDBJ databases">
        <title>Tengunoibacter tsumagoiensis gen. nov., sp. nov., Dictyobacter kobayashii sp. nov., D. alpinus sp. nov., and D. joshuensis sp. nov. and description of Dictyobacteraceae fam. nov. within the order Ktedonobacterales isolated from Tengu-no-mugimeshi.</title>
        <authorList>
            <person name="Wang C.M."/>
            <person name="Zheng Y."/>
            <person name="Sakai Y."/>
            <person name="Toyoda A."/>
            <person name="Minakuchi Y."/>
            <person name="Abe K."/>
            <person name="Yokota A."/>
            <person name="Yabe S."/>
        </authorList>
    </citation>
    <scope>NUCLEOTIDE SEQUENCE [LARGE SCALE GENOMIC DNA]</scope>
    <source>
        <strain evidence="2">Uno11</strain>
    </source>
</reference>
<keyword evidence="2" id="KW-1185">Reference proteome</keyword>
<protein>
    <submittedName>
        <fullName evidence="1">Uncharacterized protein</fullName>
    </submittedName>
</protein>
<evidence type="ECO:0000313" key="2">
    <source>
        <dbReference type="Proteomes" id="UP000287188"/>
    </source>
</evidence>
<organism evidence="1 2">
    <name type="scientific">Dictyobacter kobayashii</name>
    <dbReference type="NCBI Taxonomy" id="2014872"/>
    <lineage>
        <taxon>Bacteria</taxon>
        <taxon>Bacillati</taxon>
        <taxon>Chloroflexota</taxon>
        <taxon>Ktedonobacteria</taxon>
        <taxon>Ktedonobacterales</taxon>
        <taxon>Dictyobacteraceae</taxon>
        <taxon>Dictyobacter</taxon>
    </lineage>
</organism>
<dbReference type="Proteomes" id="UP000287188">
    <property type="component" value="Unassembled WGS sequence"/>
</dbReference>
<proteinExistence type="predicted"/>
<dbReference type="AlphaFoldDB" id="A0A402AIN6"/>
<accession>A0A402AIN6</accession>
<gene>
    <name evidence="1" type="ORF">KDK_27660</name>
</gene>
<comment type="caution">
    <text evidence="1">The sequence shown here is derived from an EMBL/GenBank/DDBJ whole genome shotgun (WGS) entry which is preliminary data.</text>
</comment>